<accession>A0ABV7IKD6</accession>
<name>A0ABV7IKD6_9SPHN</name>
<dbReference type="Proteomes" id="UP001595604">
    <property type="component" value="Unassembled WGS sequence"/>
</dbReference>
<organism evidence="2 3">
    <name type="scientific">Novosphingobium bradum</name>
    <dbReference type="NCBI Taxonomy" id="1737444"/>
    <lineage>
        <taxon>Bacteria</taxon>
        <taxon>Pseudomonadati</taxon>
        <taxon>Pseudomonadota</taxon>
        <taxon>Alphaproteobacteria</taxon>
        <taxon>Sphingomonadales</taxon>
        <taxon>Sphingomonadaceae</taxon>
        <taxon>Novosphingobium</taxon>
    </lineage>
</organism>
<proteinExistence type="predicted"/>
<protein>
    <submittedName>
        <fullName evidence="2">Uncharacterized protein</fullName>
    </submittedName>
</protein>
<keyword evidence="1" id="KW-1133">Transmembrane helix</keyword>
<evidence type="ECO:0000313" key="3">
    <source>
        <dbReference type="Proteomes" id="UP001595604"/>
    </source>
</evidence>
<sequence length="97" mass="10595">MSESSPVRAVRRGEIEAMLARYPHLAPEAIAELTDWFTSEASALDVGLIASNEAIAAPYRAFRAAHVDPLRGRDWLRGLGFAAIIVVIGAALFWRAF</sequence>
<feature type="transmembrane region" description="Helical" evidence="1">
    <location>
        <begin position="75"/>
        <end position="94"/>
    </location>
</feature>
<comment type="caution">
    <text evidence="2">The sequence shown here is derived from an EMBL/GenBank/DDBJ whole genome shotgun (WGS) entry which is preliminary data.</text>
</comment>
<gene>
    <name evidence="2" type="ORF">ACFOD9_02140</name>
</gene>
<keyword evidence="1" id="KW-0812">Transmembrane</keyword>
<reference evidence="3" key="1">
    <citation type="journal article" date="2019" name="Int. J. Syst. Evol. Microbiol.">
        <title>The Global Catalogue of Microorganisms (GCM) 10K type strain sequencing project: providing services to taxonomists for standard genome sequencing and annotation.</title>
        <authorList>
            <consortium name="The Broad Institute Genomics Platform"/>
            <consortium name="The Broad Institute Genome Sequencing Center for Infectious Disease"/>
            <person name="Wu L."/>
            <person name="Ma J."/>
        </authorList>
    </citation>
    <scope>NUCLEOTIDE SEQUENCE [LARGE SCALE GENOMIC DNA]</scope>
    <source>
        <strain evidence="3">KCTC 42984</strain>
    </source>
</reference>
<evidence type="ECO:0000256" key="1">
    <source>
        <dbReference type="SAM" id="Phobius"/>
    </source>
</evidence>
<dbReference type="RefSeq" id="WP_379508433.1">
    <property type="nucleotide sequence ID" value="NZ_JBHRTQ010000002.1"/>
</dbReference>
<dbReference type="EMBL" id="JBHRTQ010000002">
    <property type="protein sequence ID" value="MFC3173045.1"/>
    <property type="molecule type" value="Genomic_DNA"/>
</dbReference>
<keyword evidence="3" id="KW-1185">Reference proteome</keyword>
<evidence type="ECO:0000313" key="2">
    <source>
        <dbReference type="EMBL" id="MFC3173045.1"/>
    </source>
</evidence>
<keyword evidence="1" id="KW-0472">Membrane</keyword>